<dbReference type="PANTHER" id="PTHR30329">
    <property type="entry name" value="STATOR ELEMENT OF FLAGELLAR MOTOR COMPLEX"/>
    <property type="match status" value="1"/>
</dbReference>
<keyword evidence="5" id="KW-0175">Coiled coil</keyword>
<keyword evidence="7" id="KW-0282">Flagellum</keyword>
<dbReference type="InterPro" id="IPR011659">
    <property type="entry name" value="WD40"/>
</dbReference>
<dbReference type="InterPro" id="IPR006664">
    <property type="entry name" value="OMP_bac"/>
</dbReference>
<reference evidence="7 8" key="1">
    <citation type="submission" date="2018-10" db="EMBL/GenBank/DDBJ databases">
        <title>Ulvibacterium marinum gen. nov., sp. nov., a novel marine bacterium of the family Flavobacteriaceae, isolated from a culture of the green alga Ulva prolifera.</title>
        <authorList>
            <person name="Zhang Z."/>
        </authorList>
    </citation>
    <scope>NUCLEOTIDE SEQUENCE [LARGE SCALE GENOMIC DNA]</scope>
    <source>
        <strain evidence="7 8">CCMM003</strain>
    </source>
</reference>
<feature type="domain" description="OmpA-like" evidence="6">
    <location>
        <begin position="592"/>
        <end position="714"/>
    </location>
</feature>
<dbReference type="GO" id="GO:0009279">
    <property type="term" value="C:cell outer membrane"/>
    <property type="evidence" value="ECO:0007669"/>
    <property type="project" value="UniProtKB-SubCell"/>
</dbReference>
<keyword evidence="2 4" id="KW-0472">Membrane</keyword>
<dbReference type="AlphaFoldDB" id="A0A3B0C7T9"/>
<evidence type="ECO:0000256" key="1">
    <source>
        <dbReference type="ARBA" id="ARBA00004442"/>
    </source>
</evidence>
<gene>
    <name evidence="7" type="ORF">D7Z94_15030</name>
</gene>
<keyword evidence="7" id="KW-0969">Cilium</keyword>
<dbReference type="RefSeq" id="WP_120712420.1">
    <property type="nucleotide sequence ID" value="NZ_RBCJ01000003.1"/>
</dbReference>
<keyword evidence="8" id="KW-1185">Reference proteome</keyword>
<evidence type="ECO:0000256" key="3">
    <source>
        <dbReference type="ARBA" id="ARBA00023237"/>
    </source>
</evidence>
<evidence type="ECO:0000313" key="7">
    <source>
        <dbReference type="EMBL" id="RKN79607.1"/>
    </source>
</evidence>
<dbReference type="Gene3D" id="3.30.1330.60">
    <property type="entry name" value="OmpA-like domain"/>
    <property type="match status" value="1"/>
</dbReference>
<evidence type="ECO:0000259" key="6">
    <source>
        <dbReference type="PROSITE" id="PS51123"/>
    </source>
</evidence>
<sequence>MRKLLFILLAINSLTPVLGQQELKRADTYFDRAFYSDAIPLYEELLPRNKSSKLIKNLADSYYKTYNMKAAARWYAYLISNYGENMDESYHFKLNQSLKALGDYEQANTVLLDFYSQSDQMDKVDQLKKEFVYLENVSAIGERFDIKNLDINTTTSEFGAVLVDSNLMYTASRKKSGAIPKLYRWNNQNYLDIYSHPIQKLALGDSLSVPLSNTINTKMHEGTFAITKDRKTIYFTRNSKKKTDTKKITHLKIYKAEWVDGAWKNSIELPFNDDAFSTEHPALNEDETKLYFASDREGGFGSFDLYYVNIQSGVLYGNPINLGKDINTDKKEQFPFLDQKGNLYFSSNGHPGYGLLDVFISKNENGIFQNPDNLGLPVNSGYDDFSLTLNHDGTEGFFSSNRPGGKGSDDIYSFKENKPLIIEDCKQFIAGVLTDKTTNLPISMGKISLLDVEGKVIETITTGQDASYKFLVQCTAEYKIEAEKEGYEDNFKIIITDKERNAIKDGSLTLFSLEEREKQKALALQKKREEAEKIALAEAERKRKEERIAEEQRLQMEREKEEKIKTAEKKAEKEHLQKIEKVIQQEEDIVKEDGRTLIKTEEIHFDYSMWYLRRESRKRLGKVIEIMKSNPGIVLEIGTHTDIRGNSEYNRKLSQKRADSAKEFLVENGIAENRVIAKGYGESKPIVKCETVESCTEEDHEWNRRCELVIVKWE</sequence>
<dbReference type="Pfam" id="PF07676">
    <property type="entry name" value="PD40"/>
    <property type="match status" value="2"/>
</dbReference>
<dbReference type="OrthoDB" id="9809364at2"/>
<name>A0A3B0C7T9_9FLAO</name>
<evidence type="ECO:0000256" key="5">
    <source>
        <dbReference type="SAM" id="Coils"/>
    </source>
</evidence>
<dbReference type="Pfam" id="PF00691">
    <property type="entry name" value="OmpA"/>
    <property type="match status" value="1"/>
</dbReference>
<dbReference type="InterPro" id="IPR050330">
    <property type="entry name" value="Bact_OuterMem_StrucFunc"/>
</dbReference>
<dbReference type="PANTHER" id="PTHR30329:SF21">
    <property type="entry name" value="LIPOPROTEIN YIAD-RELATED"/>
    <property type="match status" value="1"/>
</dbReference>
<dbReference type="EMBL" id="RBCJ01000003">
    <property type="protein sequence ID" value="RKN79607.1"/>
    <property type="molecule type" value="Genomic_DNA"/>
</dbReference>
<dbReference type="InterPro" id="IPR006690">
    <property type="entry name" value="OMPA-like_CS"/>
</dbReference>
<dbReference type="PRINTS" id="PR01021">
    <property type="entry name" value="OMPADOMAIN"/>
</dbReference>
<keyword evidence="7" id="KW-0966">Cell projection</keyword>
<dbReference type="Proteomes" id="UP000276603">
    <property type="component" value="Unassembled WGS sequence"/>
</dbReference>
<dbReference type="CDD" id="cd06503">
    <property type="entry name" value="ATP-synt_Fo_b"/>
    <property type="match status" value="1"/>
</dbReference>
<evidence type="ECO:0000256" key="4">
    <source>
        <dbReference type="PROSITE-ProRule" id="PRU00473"/>
    </source>
</evidence>
<evidence type="ECO:0000256" key="2">
    <source>
        <dbReference type="ARBA" id="ARBA00023136"/>
    </source>
</evidence>
<dbReference type="PROSITE" id="PS51123">
    <property type="entry name" value="OMPA_2"/>
    <property type="match status" value="1"/>
</dbReference>
<dbReference type="SUPFAM" id="SSF103088">
    <property type="entry name" value="OmpA-like"/>
    <property type="match status" value="1"/>
</dbReference>
<proteinExistence type="predicted"/>
<dbReference type="Gene3D" id="2.60.40.1120">
    <property type="entry name" value="Carboxypeptidase-like, regulatory domain"/>
    <property type="match status" value="1"/>
</dbReference>
<dbReference type="InterPro" id="IPR036737">
    <property type="entry name" value="OmpA-like_sf"/>
</dbReference>
<keyword evidence="3" id="KW-0998">Cell outer membrane</keyword>
<protein>
    <submittedName>
        <fullName evidence="7">Flagellar motor protein MotB</fullName>
    </submittedName>
</protein>
<dbReference type="InterPro" id="IPR006665">
    <property type="entry name" value="OmpA-like"/>
</dbReference>
<comment type="caution">
    <text evidence="7">The sequence shown here is derived from an EMBL/GenBank/DDBJ whole genome shotgun (WGS) entry which is preliminary data.</text>
</comment>
<feature type="coiled-coil region" evidence="5">
    <location>
        <begin position="514"/>
        <end position="589"/>
    </location>
</feature>
<dbReference type="SUPFAM" id="SSF48452">
    <property type="entry name" value="TPR-like"/>
    <property type="match status" value="1"/>
</dbReference>
<dbReference type="PROSITE" id="PS01068">
    <property type="entry name" value="OMPA_1"/>
    <property type="match status" value="1"/>
</dbReference>
<comment type="subcellular location">
    <subcellularLocation>
        <location evidence="1">Cell outer membrane</location>
    </subcellularLocation>
</comment>
<accession>A0A3B0C7T9</accession>
<dbReference type="SUPFAM" id="SSF82171">
    <property type="entry name" value="DPP6 N-terminal domain-like"/>
    <property type="match status" value="1"/>
</dbReference>
<evidence type="ECO:0000313" key="8">
    <source>
        <dbReference type="Proteomes" id="UP000276603"/>
    </source>
</evidence>
<dbReference type="Gene3D" id="1.25.40.10">
    <property type="entry name" value="Tetratricopeptide repeat domain"/>
    <property type="match status" value="1"/>
</dbReference>
<dbReference type="InterPro" id="IPR011990">
    <property type="entry name" value="TPR-like_helical_dom_sf"/>
</dbReference>
<dbReference type="CDD" id="cd07185">
    <property type="entry name" value="OmpA_C-like"/>
    <property type="match status" value="1"/>
</dbReference>
<organism evidence="7 8">
    <name type="scientific">Ulvibacterium marinum</name>
    <dbReference type="NCBI Taxonomy" id="2419782"/>
    <lineage>
        <taxon>Bacteria</taxon>
        <taxon>Pseudomonadati</taxon>
        <taxon>Bacteroidota</taxon>
        <taxon>Flavobacteriia</taxon>
        <taxon>Flavobacteriales</taxon>
        <taxon>Flavobacteriaceae</taxon>
        <taxon>Ulvibacterium</taxon>
    </lineage>
</organism>